<dbReference type="eggNOG" id="KOG0804">
    <property type="taxonomic scope" value="Eukaryota"/>
</dbReference>
<keyword evidence="2 4" id="KW-0863">Zinc-finger</keyword>
<dbReference type="SMART" id="SM00290">
    <property type="entry name" value="ZnF_UBP"/>
    <property type="match status" value="1"/>
</dbReference>
<dbReference type="InterPro" id="IPR001607">
    <property type="entry name" value="Znf_UBP"/>
</dbReference>
<dbReference type="PANTHER" id="PTHR24007:SF7">
    <property type="entry name" value="BRCA1-ASSOCIATED PROTEIN"/>
    <property type="match status" value="1"/>
</dbReference>
<sequence>MLQNISLCVIKIEIDSLSSDDSEDAGAVSSEHPHNPRVLKERERDRGLRKSSQIIIETYTNKLWSEIVAGDDKDEMSSVKDHKKSSAALTEKRHREMPTSSSSRETTPLEEGQCASELPKEIGFFSGNPSVEITNGIIHLYKKNERKEIKDAPSNQLCLLAVPASLSCHDLLSFVSPCHTEIQHIRIVRDGCPNQFMVLLEFRSNSSALEFYQTYNGAAYNSLEPDSLCHAVWVSEVEKGEDGLPPLGHTELPTCPVCLERMDESVDGVLTILCNHAFHANCLIKWGDSTCPVCRHVQTPELMENSVCMECEGTDSLWICLICGHVGCGRYQGGHAAAHYRATNHTFAMQLGTSSVWDYAGDNFVHRLFQNKTDGKLVATQAPNDEGEEKIDSIQLEFTYLLTSQLDTQRKYYEERMEHLEKEWRDFRSTLEGAHGKIADMDQRIQALTKEKQTLERKLQQNNTKLKEVQKQLVEEQEISRALQNNQTCWHTKYKQLEKEYKEYKETKETELSSIKEQLRDIMFYMTAQSQIAESELKEEIAGGTVVLPEAAPTTSGGSAQKNRRKKKH</sequence>
<evidence type="ECO:0000259" key="8">
    <source>
        <dbReference type="PROSITE" id="PS50271"/>
    </source>
</evidence>
<dbReference type="GO" id="GO:0061630">
    <property type="term" value="F:ubiquitin protein ligase activity"/>
    <property type="evidence" value="ECO:0007669"/>
    <property type="project" value="TreeGrafter"/>
</dbReference>
<gene>
    <name evidence="9" type="primary">101897126</name>
</gene>
<evidence type="ECO:0000256" key="6">
    <source>
        <dbReference type="SAM" id="MobiDB-lite"/>
    </source>
</evidence>
<dbReference type="Gene3D" id="3.30.40.10">
    <property type="entry name" value="Zinc/RING finger domain, C3HC4 (zinc finger)"/>
    <property type="match status" value="2"/>
</dbReference>
<dbReference type="SUPFAM" id="SSF57850">
    <property type="entry name" value="RING/U-box"/>
    <property type="match status" value="2"/>
</dbReference>
<feature type="domain" description="RING-type" evidence="7">
    <location>
        <begin position="255"/>
        <end position="295"/>
    </location>
</feature>
<dbReference type="InterPro" id="IPR047243">
    <property type="entry name" value="RING-H2_BRAP2"/>
</dbReference>
<dbReference type="InterPro" id="IPR001841">
    <property type="entry name" value="Znf_RING"/>
</dbReference>
<dbReference type="SUPFAM" id="SSF57997">
    <property type="entry name" value="Tropomyosin"/>
    <property type="match status" value="1"/>
</dbReference>
<evidence type="ECO:0000256" key="4">
    <source>
        <dbReference type="PROSITE-ProRule" id="PRU00502"/>
    </source>
</evidence>
<dbReference type="EnsemblMetazoa" id="MDOA012960-RA">
    <property type="protein sequence ID" value="MDOA012960-PA"/>
    <property type="gene ID" value="MDOA012960"/>
</dbReference>
<dbReference type="OrthoDB" id="273556at2759"/>
<dbReference type="CDD" id="cd16457">
    <property type="entry name" value="RING-H2_BRAP2"/>
    <property type="match status" value="1"/>
</dbReference>
<dbReference type="Pfam" id="PF02148">
    <property type="entry name" value="zf-UBP"/>
    <property type="match status" value="1"/>
</dbReference>
<dbReference type="Pfam" id="PF13639">
    <property type="entry name" value="zf-RING_2"/>
    <property type="match status" value="1"/>
</dbReference>
<dbReference type="RefSeq" id="XP_005188963.2">
    <property type="nucleotide sequence ID" value="XM_005188906.4"/>
</dbReference>
<reference evidence="9" key="1">
    <citation type="submission" date="2020-05" db="UniProtKB">
        <authorList>
            <consortium name="EnsemblMetazoa"/>
        </authorList>
    </citation>
    <scope>IDENTIFICATION</scope>
    <source>
        <strain evidence="9">Aabys</strain>
    </source>
</reference>
<evidence type="ECO:0000256" key="2">
    <source>
        <dbReference type="ARBA" id="ARBA00022771"/>
    </source>
</evidence>
<dbReference type="GO" id="GO:0016567">
    <property type="term" value="P:protein ubiquitination"/>
    <property type="evidence" value="ECO:0007669"/>
    <property type="project" value="TreeGrafter"/>
</dbReference>
<evidence type="ECO:0000313" key="9">
    <source>
        <dbReference type="EnsemblMetazoa" id="MDOA012960-PA"/>
    </source>
</evidence>
<evidence type="ECO:0000259" key="7">
    <source>
        <dbReference type="PROSITE" id="PS50089"/>
    </source>
</evidence>
<dbReference type="STRING" id="7370.A0A1I8N9H3"/>
<dbReference type="PROSITE" id="PS50271">
    <property type="entry name" value="ZF_UBP"/>
    <property type="match status" value="1"/>
</dbReference>
<evidence type="ECO:0000256" key="5">
    <source>
        <dbReference type="SAM" id="Coils"/>
    </source>
</evidence>
<dbReference type="PANTHER" id="PTHR24007">
    <property type="entry name" value="BRCA1-ASSOCIATED PROTEIN"/>
    <property type="match status" value="1"/>
</dbReference>
<keyword evidence="3" id="KW-0862">Zinc</keyword>
<evidence type="ECO:0000256" key="1">
    <source>
        <dbReference type="ARBA" id="ARBA00022723"/>
    </source>
</evidence>
<dbReference type="InterPro" id="IPR013083">
    <property type="entry name" value="Znf_RING/FYVE/PHD"/>
</dbReference>
<feature type="region of interest" description="Disordered" evidence="6">
    <location>
        <begin position="546"/>
        <end position="569"/>
    </location>
</feature>
<accession>A0A1I8N9H3</accession>
<protein>
    <recommendedName>
        <fullName evidence="10">BRCA1-associated protein</fullName>
    </recommendedName>
</protein>
<feature type="compositionally biased region" description="Basic and acidic residues" evidence="6">
    <location>
        <begin position="31"/>
        <end position="46"/>
    </location>
</feature>
<keyword evidence="5" id="KW-0175">Coiled coil</keyword>
<feature type="domain" description="UBP-type" evidence="8">
    <location>
        <begin position="292"/>
        <end position="384"/>
    </location>
</feature>
<evidence type="ECO:0008006" key="10">
    <source>
        <dbReference type="Google" id="ProtNLM"/>
    </source>
</evidence>
<name>A0A1I8N9H3_MUSDO</name>
<dbReference type="InterPro" id="IPR011422">
    <property type="entry name" value="BRAP2/ETP1_RRM"/>
</dbReference>
<dbReference type="PROSITE" id="PS50089">
    <property type="entry name" value="ZF_RING_2"/>
    <property type="match status" value="1"/>
</dbReference>
<dbReference type="VEuPathDB" id="VectorBase:MDOA012960"/>
<proteinExistence type="predicted"/>
<dbReference type="GO" id="GO:0008270">
    <property type="term" value="F:zinc ion binding"/>
    <property type="evidence" value="ECO:0007669"/>
    <property type="project" value="UniProtKB-KW"/>
</dbReference>
<feature type="region of interest" description="Disordered" evidence="6">
    <location>
        <begin position="74"/>
        <end position="112"/>
    </location>
</feature>
<dbReference type="KEGG" id="mde:101897126"/>
<evidence type="ECO:0000256" key="3">
    <source>
        <dbReference type="ARBA" id="ARBA00022833"/>
    </source>
</evidence>
<dbReference type="FunFam" id="3.30.40.10:FF:000159">
    <property type="entry name" value="BRCA1-associated protein-like"/>
    <property type="match status" value="1"/>
</dbReference>
<dbReference type="SMART" id="SM00184">
    <property type="entry name" value="RING"/>
    <property type="match status" value="1"/>
</dbReference>
<keyword evidence="1" id="KW-0479">Metal-binding</keyword>
<organism evidence="9">
    <name type="scientific">Musca domestica</name>
    <name type="common">House fly</name>
    <dbReference type="NCBI Taxonomy" id="7370"/>
    <lineage>
        <taxon>Eukaryota</taxon>
        <taxon>Metazoa</taxon>
        <taxon>Ecdysozoa</taxon>
        <taxon>Arthropoda</taxon>
        <taxon>Hexapoda</taxon>
        <taxon>Insecta</taxon>
        <taxon>Pterygota</taxon>
        <taxon>Neoptera</taxon>
        <taxon>Endopterygota</taxon>
        <taxon>Diptera</taxon>
        <taxon>Brachycera</taxon>
        <taxon>Muscomorpha</taxon>
        <taxon>Muscoidea</taxon>
        <taxon>Muscidae</taxon>
        <taxon>Musca</taxon>
    </lineage>
</organism>
<dbReference type="GO" id="GO:0005737">
    <property type="term" value="C:cytoplasm"/>
    <property type="evidence" value="ECO:0007669"/>
    <property type="project" value="TreeGrafter"/>
</dbReference>
<dbReference type="VEuPathDB" id="VectorBase:MDOMA2_001554"/>
<feature type="coiled-coil region" evidence="5">
    <location>
        <begin position="403"/>
        <end position="514"/>
    </location>
</feature>
<feature type="region of interest" description="Disordered" evidence="6">
    <location>
        <begin position="19"/>
        <end position="46"/>
    </location>
</feature>
<dbReference type="CDD" id="cd12718">
    <property type="entry name" value="RRM_BRAP2"/>
    <property type="match status" value="1"/>
</dbReference>
<dbReference type="Pfam" id="PF07576">
    <property type="entry name" value="BRAP2"/>
    <property type="match status" value="1"/>
</dbReference>
<dbReference type="AlphaFoldDB" id="A0A1I8N9H3"/>
<dbReference type="GO" id="GO:0007265">
    <property type="term" value="P:Ras protein signal transduction"/>
    <property type="evidence" value="ECO:0007669"/>
    <property type="project" value="TreeGrafter"/>
</dbReference>
<dbReference type="InterPro" id="IPR034932">
    <property type="entry name" value="BRAP2_RRM"/>
</dbReference>